<dbReference type="Gene3D" id="1.20.1280.50">
    <property type="match status" value="1"/>
</dbReference>
<protein>
    <recommendedName>
        <fullName evidence="1">F-box domain-containing protein</fullName>
    </recommendedName>
</protein>
<dbReference type="EMBL" id="JAUHHV010000005">
    <property type="protein sequence ID" value="KAK1425225.1"/>
    <property type="molecule type" value="Genomic_DNA"/>
</dbReference>
<proteinExistence type="predicted"/>
<dbReference type="PANTHER" id="PTHR39741">
    <property type="entry name" value="F-BOX DOMAIN CONTAINING PROTEIN, EXPRESSED"/>
    <property type="match status" value="1"/>
</dbReference>
<reference evidence="2" key="1">
    <citation type="journal article" date="2023" name="bioRxiv">
        <title>Improved chromosome-level genome assembly for marigold (Tagetes erecta).</title>
        <authorList>
            <person name="Jiang F."/>
            <person name="Yuan L."/>
            <person name="Wang S."/>
            <person name="Wang H."/>
            <person name="Xu D."/>
            <person name="Wang A."/>
            <person name="Fan W."/>
        </authorList>
    </citation>
    <scope>NUCLEOTIDE SEQUENCE</scope>
    <source>
        <strain evidence="2">WSJ</strain>
        <tissue evidence="2">Leaf</tissue>
    </source>
</reference>
<feature type="domain" description="F-box" evidence="1">
    <location>
        <begin position="37"/>
        <end position="77"/>
    </location>
</feature>
<keyword evidence="3" id="KW-1185">Reference proteome</keyword>
<dbReference type="AlphaFoldDB" id="A0AAD8KLF6"/>
<dbReference type="InterPro" id="IPR055336">
    <property type="entry name" value="At4g00755-like"/>
</dbReference>
<dbReference type="Pfam" id="PF12937">
    <property type="entry name" value="F-box-like"/>
    <property type="match status" value="1"/>
</dbReference>
<evidence type="ECO:0000259" key="1">
    <source>
        <dbReference type="Pfam" id="PF12937"/>
    </source>
</evidence>
<dbReference type="InterPro" id="IPR001810">
    <property type="entry name" value="F-box_dom"/>
</dbReference>
<organism evidence="2 3">
    <name type="scientific">Tagetes erecta</name>
    <name type="common">African marigold</name>
    <dbReference type="NCBI Taxonomy" id="13708"/>
    <lineage>
        <taxon>Eukaryota</taxon>
        <taxon>Viridiplantae</taxon>
        <taxon>Streptophyta</taxon>
        <taxon>Embryophyta</taxon>
        <taxon>Tracheophyta</taxon>
        <taxon>Spermatophyta</taxon>
        <taxon>Magnoliopsida</taxon>
        <taxon>eudicotyledons</taxon>
        <taxon>Gunneridae</taxon>
        <taxon>Pentapetalae</taxon>
        <taxon>asterids</taxon>
        <taxon>campanulids</taxon>
        <taxon>Asterales</taxon>
        <taxon>Asteraceae</taxon>
        <taxon>Asteroideae</taxon>
        <taxon>Heliantheae alliance</taxon>
        <taxon>Tageteae</taxon>
        <taxon>Tagetes</taxon>
    </lineage>
</organism>
<accession>A0AAD8KLF6</accession>
<dbReference type="Proteomes" id="UP001229421">
    <property type="component" value="Unassembled WGS sequence"/>
</dbReference>
<evidence type="ECO:0000313" key="2">
    <source>
        <dbReference type="EMBL" id="KAK1425225.1"/>
    </source>
</evidence>
<dbReference type="PANTHER" id="PTHR39741:SF14">
    <property type="entry name" value="F-BOX DOMAIN-CONTAINING PROTEIN"/>
    <property type="match status" value="1"/>
</dbReference>
<comment type="caution">
    <text evidence="2">The sequence shown here is derived from an EMBL/GenBank/DDBJ whole genome shotgun (WGS) entry which is preliminary data.</text>
</comment>
<evidence type="ECO:0000313" key="3">
    <source>
        <dbReference type="Proteomes" id="UP001229421"/>
    </source>
</evidence>
<dbReference type="InterPro" id="IPR036047">
    <property type="entry name" value="F-box-like_dom_sf"/>
</dbReference>
<name>A0AAD8KLF6_TARER</name>
<dbReference type="SUPFAM" id="SSF81383">
    <property type="entry name" value="F-box domain"/>
    <property type="match status" value="1"/>
</dbReference>
<sequence length="388" mass="44323">MDLERRVSFQPIRSFIPQTTQKNMETQIDFLQWLEPDMALKILMFLDDSADLIRASAVSRFWQNIVVSNGLSKQLCVTRFPQLASITRVVEVSHDNSEPSRNSGETEHRAYASLFRALTRFPQSYCIADPVSASSTDNYPEESIMNTLDPRDKILHRDSYWSSKGSDDPETPETLIYNLTANLCVITEIILHPFQAMFQLDLPIYSSKSVRFRMGHPKSCKELDHDFMEAQECADDKLIWTYTSQIFPVARENRLQRFKLPEPVVCIGGFLQIELLGRVQKQAADSKYYICVAHVQAIGRPLSPAFSVEFSKPPDSVSLEYDANEFGNIMRNVSKGHNSSLSTSLLPVQPPRQLAWGNLQDFMHMVQAHPDGVEYEWVDDDDDELEMV</sequence>
<gene>
    <name evidence="2" type="ORF">QVD17_20572</name>
</gene>